<dbReference type="RefSeq" id="WP_342632639.1">
    <property type="nucleotide sequence ID" value="NZ_CP152381.1"/>
</dbReference>
<geneLocation type="plasmid" evidence="1 2">
    <name>unnamed1</name>
</geneLocation>
<keyword evidence="2" id="KW-1185">Reference proteome</keyword>
<reference evidence="1 2" key="1">
    <citation type="submission" date="2024-04" db="EMBL/GenBank/DDBJ databases">
        <title>Marinobacter sp. SBY-1.</title>
        <authorList>
            <person name="Pan C."/>
        </authorList>
    </citation>
    <scope>NUCLEOTIDE SEQUENCE [LARGE SCALE GENOMIC DNA]</scope>
    <source>
        <strain evidence="1 2">SBY-1</strain>
        <plasmid evidence="1 2">unnamed1</plasmid>
    </source>
</reference>
<dbReference type="Pfam" id="PF03837">
    <property type="entry name" value="RecT"/>
    <property type="match status" value="1"/>
</dbReference>
<dbReference type="NCBIfam" id="TIGR00616">
    <property type="entry name" value="rect"/>
    <property type="match status" value="1"/>
</dbReference>
<sequence>MPLNGVRLSVHHAVSFVSEIIHKVRPRGLPGLDICLIRLDGCGINAGSGQQRSFYIKTHRCEPEIALVIDDVMVGLHLSHLSGNYHPEFLTRKDLFMNQAPQAVQPAQWHQIIESSKDKFNSSSLDFKQEQIFATQQLMNNSYLLDVAKKNLSSLRLAMYNVAAVGLTLNPNQGLAFLVPRRLRRNEDAKVMLDISYRGLIAIGVETGAIRWAKAELVYEKDQFSYKGPAEKPDHVCDPFSTDRGSIRGGYCIAELPSGGVLVEAMSKADMDKIRDVSEAFKKGFGPWVDWAEQMMLKSIVKRASKWWPISNPRMAQALRILNEENGEGLAILANQHKPVTPSALPAPPPREELSAQLLNTVKNLVDRAKTQNAFEACKEVMVERIKDPSELAYALDELDKAKAQPVPSAAVNQ</sequence>
<proteinExistence type="predicted"/>
<evidence type="ECO:0000313" key="1">
    <source>
        <dbReference type="EMBL" id="XAF56048.1"/>
    </source>
</evidence>
<dbReference type="EMBL" id="CP152381">
    <property type="protein sequence ID" value="XAF56048.1"/>
    <property type="molecule type" value="Genomic_DNA"/>
</dbReference>
<dbReference type="InterPro" id="IPR004590">
    <property type="entry name" value="ssDNA_annealing_RecT"/>
</dbReference>
<dbReference type="Proteomes" id="UP001445268">
    <property type="component" value="Plasmid unnamed1"/>
</dbReference>
<keyword evidence="1" id="KW-0614">Plasmid</keyword>
<organism evidence="1 2">
    <name type="scientific">Marinobacter alkaliphilus</name>
    <dbReference type="NCBI Taxonomy" id="254719"/>
    <lineage>
        <taxon>Bacteria</taxon>
        <taxon>Pseudomonadati</taxon>
        <taxon>Pseudomonadota</taxon>
        <taxon>Gammaproteobacteria</taxon>
        <taxon>Pseudomonadales</taxon>
        <taxon>Marinobacteraceae</taxon>
        <taxon>Marinobacter</taxon>
    </lineage>
</organism>
<accession>A0ABZ3E8P2</accession>
<name>A0ABZ3E8P2_9GAMM</name>
<evidence type="ECO:0000313" key="2">
    <source>
        <dbReference type="Proteomes" id="UP001445268"/>
    </source>
</evidence>
<protein>
    <submittedName>
        <fullName evidence="1">Recombinase RecT</fullName>
    </submittedName>
</protein>
<gene>
    <name evidence="1" type="ORF">AAGT77_19125</name>
</gene>
<dbReference type="InterPro" id="IPR018330">
    <property type="entry name" value="RecT_fam"/>
</dbReference>